<dbReference type="Proteomes" id="UP000474175">
    <property type="component" value="Unassembled WGS sequence"/>
</dbReference>
<keyword evidence="5" id="KW-1185">Reference proteome</keyword>
<dbReference type="InterPro" id="IPR037138">
    <property type="entry name" value="His_deacetylse_dom_sf"/>
</dbReference>
<name>A0A6L9L697_9BACT</name>
<dbReference type="PANTHER" id="PTHR10625:SF19">
    <property type="entry name" value="HISTONE DEACETYLASE 12"/>
    <property type="match status" value="1"/>
</dbReference>
<evidence type="ECO:0000256" key="1">
    <source>
        <dbReference type="ARBA" id="ARBA00005947"/>
    </source>
</evidence>
<evidence type="ECO:0000313" key="4">
    <source>
        <dbReference type="EMBL" id="NDU94987.1"/>
    </source>
</evidence>
<organism evidence="4 5">
    <name type="scientific">Spirosoma terrae</name>
    <dbReference type="NCBI Taxonomy" id="1968276"/>
    <lineage>
        <taxon>Bacteria</taxon>
        <taxon>Pseudomonadati</taxon>
        <taxon>Bacteroidota</taxon>
        <taxon>Cytophagia</taxon>
        <taxon>Cytophagales</taxon>
        <taxon>Cytophagaceae</taxon>
        <taxon>Spirosoma</taxon>
    </lineage>
</organism>
<protein>
    <submittedName>
        <fullName evidence="4">Histone deacetylase</fullName>
    </submittedName>
</protein>
<accession>A0A6L9L697</accession>
<dbReference type="AlphaFoldDB" id="A0A6L9L697"/>
<proteinExistence type="inferred from homology"/>
<dbReference type="InterPro" id="IPR000286">
    <property type="entry name" value="HDACs"/>
</dbReference>
<sequence length="300" mass="34007">MLRIAFSPVYRLRLPEGHRFPMLKYELIHEQLLYEGTCTEANFFAPLPVDDRWVLGVHTAEYVTALKTQTVSPSMMRRIGFPLTPELIEREWIITQGTIDCTQIAYRDGIAMNVAGGTHHAFPDRGEGFCLLNDVGVAAHYLLETKQAKKILVIDLDVHQGNGTAVMFQQEPRVVTFSMHGKDNYPLRKEQSDLDIELPTGTDDQLYLTTLYDTLPGLIKRERPDFLFYISGVDILESDRLGKLQVSRAGCRERDVFVFEQALQFGLPIVVSMGGGYSPRLTDIVEAHCNTYRVATDLFF</sequence>
<dbReference type="InterPro" id="IPR023801">
    <property type="entry name" value="His_deacetylse_dom"/>
</dbReference>
<comment type="similarity">
    <text evidence="1">Belongs to the histone deacetylase family.</text>
</comment>
<dbReference type="PRINTS" id="PR01270">
    <property type="entry name" value="HDASUPER"/>
</dbReference>
<dbReference type="GO" id="GO:0016787">
    <property type="term" value="F:hydrolase activity"/>
    <property type="evidence" value="ECO:0007669"/>
    <property type="project" value="UniProtKB-KW"/>
</dbReference>
<dbReference type="EMBL" id="JAAFZH010000003">
    <property type="protein sequence ID" value="NDU94987.1"/>
    <property type="molecule type" value="Genomic_DNA"/>
</dbReference>
<dbReference type="GO" id="GO:0004407">
    <property type="term" value="F:histone deacetylase activity"/>
    <property type="evidence" value="ECO:0007669"/>
    <property type="project" value="InterPro"/>
</dbReference>
<evidence type="ECO:0000313" key="5">
    <source>
        <dbReference type="Proteomes" id="UP000474175"/>
    </source>
</evidence>
<feature type="domain" description="Histone deacetylase" evidence="3">
    <location>
        <begin position="20"/>
        <end position="289"/>
    </location>
</feature>
<dbReference type="Gene3D" id="3.40.800.20">
    <property type="entry name" value="Histone deacetylase domain"/>
    <property type="match status" value="1"/>
</dbReference>
<dbReference type="InterPro" id="IPR023696">
    <property type="entry name" value="Ureohydrolase_dom_sf"/>
</dbReference>
<dbReference type="InterPro" id="IPR044150">
    <property type="entry name" value="HDAC_classIV"/>
</dbReference>
<dbReference type="Pfam" id="PF00850">
    <property type="entry name" value="Hist_deacetyl"/>
    <property type="match status" value="1"/>
</dbReference>
<evidence type="ECO:0000256" key="2">
    <source>
        <dbReference type="ARBA" id="ARBA00022801"/>
    </source>
</evidence>
<dbReference type="RefSeq" id="WP_163946072.1">
    <property type="nucleotide sequence ID" value="NZ_JAAFZH010000003.1"/>
</dbReference>
<dbReference type="GO" id="GO:0040029">
    <property type="term" value="P:epigenetic regulation of gene expression"/>
    <property type="evidence" value="ECO:0007669"/>
    <property type="project" value="TreeGrafter"/>
</dbReference>
<keyword evidence="2" id="KW-0378">Hydrolase</keyword>
<evidence type="ECO:0000259" key="3">
    <source>
        <dbReference type="Pfam" id="PF00850"/>
    </source>
</evidence>
<dbReference type="PANTHER" id="PTHR10625">
    <property type="entry name" value="HISTONE DEACETYLASE HDAC1-RELATED"/>
    <property type="match status" value="1"/>
</dbReference>
<reference evidence="4 5" key="1">
    <citation type="submission" date="2020-02" db="EMBL/GenBank/DDBJ databases">
        <title>Draft genome sequence of two Spirosoma agri KCTC 52727 and Spirosoma terrae KCTC 52035.</title>
        <authorList>
            <person name="Rojas J."/>
            <person name="Ambika Manirajan B."/>
            <person name="Suarez C."/>
            <person name="Ratering S."/>
            <person name="Schnell S."/>
        </authorList>
    </citation>
    <scope>NUCLEOTIDE SEQUENCE [LARGE SCALE GENOMIC DNA]</scope>
    <source>
        <strain evidence="4 5">KCTC 52035</strain>
    </source>
</reference>
<gene>
    <name evidence="4" type="ORF">GK108_08890</name>
</gene>
<dbReference type="SUPFAM" id="SSF52768">
    <property type="entry name" value="Arginase/deacetylase"/>
    <property type="match status" value="1"/>
</dbReference>
<dbReference type="CDD" id="cd09993">
    <property type="entry name" value="HDAC_classIV"/>
    <property type="match status" value="1"/>
</dbReference>
<comment type="caution">
    <text evidence="4">The sequence shown here is derived from an EMBL/GenBank/DDBJ whole genome shotgun (WGS) entry which is preliminary data.</text>
</comment>